<organism evidence="4 5">
    <name type="scientific">Chryseobacterium oleae</name>
    <dbReference type="NCBI Taxonomy" id="491207"/>
    <lineage>
        <taxon>Bacteria</taxon>
        <taxon>Pseudomonadati</taxon>
        <taxon>Bacteroidota</taxon>
        <taxon>Flavobacteriia</taxon>
        <taxon>Flavobacteriales</taxon>
        <taxon>Weeksellaceae</taxon>
        <taxon>Chryseobacterium group</taxon>
        <taxon>Chryseobacterium</taxon>
    </lineage>
</organism>
<feature type="domain" description="Glycosyl transferase family 1" evidence="2">
    <location>
        <begin position="189"/>
        <end position="316"/>
    </location>
</feature>
<sequence length="365" mass="41829">MQSLAIMIKKILIDAERLKYPKSGIANVCVSLIKGLDEKGSDFEYTFYGPKKNIPDTKKKFKMIDWKFWQKKISVNTGSFSLIHTAHQLSDYFHTIKSGQKKVVTLHDLNFLHDNSSEQKIAKTTKLVQKNIGNADAVVCISEFVKEDFLKNRELFTLKKNVKVEVIYNGLIFPETTDFSSENKYSFIGKKYILNIGVLFPKKNQEVLLDLISKNDRELVLVTSSAKSAYKEKFLEKIKTLGLEDRVHILENVDNNEKYFLLQHCESYCHPSLAEGFGIPPVEAMYFGKPVFLSKLTSLPEIGGDLAFYFDDFSAEHMQHVYASGMQMYGSKTDEYASQLKERALKFGYLEMAGAYEKLYQELLN</sequence>
<accession>A0A1I5ABS6</accession>
<dbReference type="EMBL" id="FOVD01000005">
    <property type="protein sequence ID" value="SFN59924.1"/>
    <property type="molecule type" value="Genomic_DNA"/>
</dbReference>
<dbReference type="InterPro" id="IPR001296">
    <property type="entry name" value="Glyco_trans_1"/>
</dbReference>
<dbReference type="InterPro" id="IPR028098">
    <property type="entry name" value="Glyco_trans_4-like_N"/>
</dbReference>
<dbReference type="GO" id="GO:0016757">
    <property type="term" value="F:glycosyltransferase activity"/>
    <property type="evidence" value="ECO:0007669"/>
    <property type="project" value="InterPro"/>
</dbReference>
<evidence type="ECO:0000313" key="4">
    <source>
        <dbReference type="EMBL" id="SFN59924.1"/>
    </source>
</evidence>
<dbReference type="Pfam" id="PF13439">
    <property type="entry name" value="Glyco_transf_4"/>
    <property type="match status" value="1"/>
</dbReference>
<dbReference type="CDD" id="cd03809">
    <property type="entry name" value="GT4_MtfB-like"/>
    <property type="match status" value="1"/>
</dbReference>
<evidence type="ECO:0000259" key="3">
    <source>
        <dbReference type="Pfam" id="PF13439"/>
    </source>
</evidence>
<dbReference type="PANTHER" id="PTHR46401">
    <property type="entry name" value="GLYCOSYLTRANSFERASE WBBK-RELATED"/>
    <property type="match status" value="1"/>
</dbReference>
<proteinExistence type="predicted"/>
<evidence type="ECO:0000256" key="1">
    <source>
        <dbReference type="ARBA" id="ARBA00022679"/>
    </source>
</evidence>
<gene>
    <name evidence="4" type="ORF">SAMN05421594_3479</name>
</gene>
<dbReference type="Proteomes" id="UP000198769">
    <property type="component" value="Unassembled WGS sequence"/>
</dbReference>
<protein>
    <submittedName>
        <fullName evidence="4">Glycosyltransferase involved in cell wall bisynthesis</fullName>
    </submittedName>
</protein>
<dbReference type="SUPFAM" id="SSF53756">
    <property type="entry name" value="UDP-Glycosyltransferase/glycogen phosphorylase"/>
    <property type="match status" value="1"/>
</dbReference>
<dbReference type="Pfam" id="PF00534">
    <property type="entry name" value="Glycos_transf_1"/>
    <property type="match status" value="1"/>
</dbReference>
<feature type="domain" description="Glycosyltransferase subfamily 4-like N-terminal" evidence="3">
    <location>
        <begin position="54"/>
        <end position="170"/>
    </location>
</feature>
<dbReference type="PANTHER" id="PTHR46401:SF2">
    <property type="entry name" value="GLYCOSYLTRANSFERASE WBBK-RELATED"/>
    <property type="match status" value="1"/>
</dbReference>
<keyword evidence="1 4" id="KW-0808">Transferase</keyword>
<reference evidence="5" key="1">
    <citation type="submission" date="2016-10" db="EMBL/GenBank/DDBJ databases">
        <authorList>
            <person name="Varghese N."/>
            <person name="Submissions S."/>
        </authorList>
    </citation>
    <scope>NUCLEOTIDE SEQUENCE [LARGE SCALE GENOMIC DNA]</scope>
    <source>
        <strain evidence="5">DSM 25575</strain>
    </source>
</reference>
<name>A0A1I5ABS6_CHROL</name>
<dbReference type="AlphaFoldDB" id="A0A1I5ABS6"/>
<keyword evidence="5" id="KW-1185">Reference proteome</keyword>
<evidence type="ECO:0000313" key="5">
    <source>
        <dbReference type="Proteomes" id="UP000198769"/>
    </source>
</evidence>
<dbReference type="Gene3D" id="3.40.50.2000">
    <property type="entry name" value="Glycogen Phosphorylase B"/>
    <property type="match status" value="2"/>
</dbReference>
<evidence type="ECO:0000259" key="2">
    <source>
        <dbReference type="Pfam" id="PF00534"/>
    </source>
</evidence>